<dbReference type="InterPro" id="IPR014721">
    <property type="entry name" value="Ribsml_uS5_D2-typ_fold_subgr"/>
</dbReference>
<reference evidence="13" key="1">
    <citation type="submission" date="2016-11" db="EMBL/GenBank/DDBJ databases">
        <authorList>
            <person name="Varghese N."/>
            <person name="Submissions S."/>
        </authorList>
    </citation>
    <scope>NUCLEOTIDE SEQUENCE [LARGE SCALE GENOMIC DNA]</scope>
    <source>
        <strain evidence="13">DSM 11792</strain>
    </source>
</reference>
<evidence type="ECO:0000259" key="10">
    <source>
        <dbReference type="Pfam" id="PF00288"/>
    </source>
</evidence>
<evidence type="ECO:0000313" key="13">
    <source>
        <dbReference type="Proteomes" id="UP000184196"/>
    </source>
</evidence>
<dbReference type="InterPro" id="IPR020568">
    <property type="entry name" value="Ribosomal_Su5_D2-typ_SF"/>
</dbReference>
<evidence type="ECO:0000256" key="8">
    <source>
        <dbReference type="ARBA" id="ARBA00032554"/>
    </source>
</evidence>
<dbReference type="Gene3D" id="3.30.70.890">
    <property type="entry name" value="GHMP kinase, C-terminal domain"/>
    <property type="match status" value="1"/>
</dbReference>
<sequence length="294" mass="31189">MLEVLARAKINLTLDVKGLLPGGYHELETVMQSVDLCDRLVFTPRSRGLEIQTDSELIPSGPENLIYRAAELLQKVTGCRRGAHIFLFKNIPVAAGLGGGSADAAATLVVLNELWSLGLSRDELLMLASRVGADVPFCLMGGTVLARGKGELITPLKPLPPLGVVLVTPPLAVSTAQIYREYDRLLPGVHPDTSAMVAAIEKGDAAAVAAFLGNALEPVTTTLYPRVNAVKEALQAAGALGVVMSGSGPTVLGLCRDEEEARRVAGRLDPGLGRILCTRLCRQSIELAVRENKR</sequence>
<comment type="function">
    <text evidence="9">Catalyzes the phosphorylation of the position 2 hydroxy group of 4-diphosphocytidyl-2C-methyl-D-erythritol.</text>
</comment>
<keyword evidence="6 9" id="KW-0418">Kinase</keyword>
<evidence type="ECO:0000256" key="7">
    <source>
        <dbReference type="ARBA" id="ARBA00022840"/>
    </source>
</evidence>
<evidence type="ECO:0000313" key="12">
    <source>
        <dbReference type="EMBL" id="SHE33111.1"/>
    </source>
</evidence>
<dbReference type="PRINTS" id="PR00958">
    <property type="entry name" value="HOMSERKINASE"/>
</dbReference>
<dbReference type="EC" id="2.7.1.148" evidence="2 9"/>
<comment type="pathway">
    <text evidence="9">Isoprenoid biosynthesis; isopentenyl diphosphate biosynthesis via DXP pathway; isopentenyl diphosphate from 1-deoxy-D-xylulose 5-phosphate: step 3/6.</text>
</comment>
<dbReference type="PIRSF" id="PIRSF010376">
    <property type="entry name" value="IspE"/>
    <property type="match status" value="1"/>
</dbReference>
<dbReference type="HAMAP" id="MF_00061">
    <property type="entry name" value="IspE"/>
    <property type="match status" value="1"/>
</dbReference>
<dbReference type="GO" id="GO:0005524">
    <property type="term" value="F:ATP binding"/>
    <property type="evidence" value="ECO:0007669"/>
    <property type="project" value="UniProtKB-UniRule"/>
</dbReference>
<keyword evidence="4 9" id="KW-0808">Transferase</keyword>
<dbReference type="NCBIfam" id="NF011202">
    <property type="entry name" value="PRK14608.1"/>
    <property type="match status" value="1"/>
</dbReference>
<evidence type="ECO:0000256" key="6">
    <source>
        <dbReference type="ARBA" id="ARBA00022777"/>
    </source>
</evidence>
<keyword evidence="5 9" id="KW-0547">Nucleotide-binding</keyword>
<dbReference type="AlphaFoldDB" id="A0A1M4SLM6"/>
<dbReference type="SUPFAM" id="SSF54211">
    <property type="entry name" value="Ribosomal protein S5 domain 2-like"/>
    <property type="match status" value="1"/>
</dbReference>
<feature type="domain" description="GHMP kinase N-terminal" evidence="10">
    <location>
        <begin position="64"/>
        <end position="142"/>
    </location>
</feature>
<feature type="domain" description="GHMP kinase C-terminal" evidence="11">
    <location>
        <begin position="196"/>
        <end position="268"/>
    </location>
</feature>
<dbReference type="RefSeq" id="WP_242655770.1">
    <property type="nucleotide sequence ID" value="NZ_FQUW01000004.1"/>
</dbReference>
<dbReference type="GO" id="GO:0016114">
    <property type="term" value="P:terpenoid biosynthetic process"/>
    <property type="evidence" value="ECO:0007669"/>
    <property type="project" value="UniProtKB-UniRule"/>
</dbReference>
<dbReference type="PANTHER" id="PTHR43527">
    <property type="entry name" value="4-DIPHOSPHOCYTIDYL-2-C-METHYL-D-ERYTHRITOL KINASE, CHLOROPLASTIC"/>
    <property type="match status" value="1"/>
</dbReference>
<dbReference type="Proteomes" id="UP000184196">
    <property type="component" value="Unassembled WGS sequence"/>
</dbReference>
<dbReference type="InterPro" id="IPR006204">
    <property type="entry name" value="GHMP_kinase_N_dom"/>
</dbReference>
<dbReference type="Pfam" id="PF00288">
    <property type="entry name" value="GHMP_kinases_N"/>
    <property type="match status" value="1"/>
</dbReference>
<organism evidence="12 13">
    <name type="scientific">Desulfofundulus australicus DSM 11792</name>
    <dbReference type="NCBI Taxonomy" id="1121425"/>
    <lineage>
        <taxon>Bacteria</taxon>
        <taxon>Bacillati</taxon>
        <taxon>Bacillota</taxon>
        <taxon>Clostridia</taxon>
        <taxon>Eubacteriales</taxon>
        <taxon>Peptococcaceae</taxon>
        <taxon>Desulfofundulus</taxon>
    </lineage>
</organism>
<feature type="active site" evidence="9">
    <location>
        <position position="9"/>
    </location>
</feature>
<comment type="catalytic activity">
    <reaction evidence="9">
        <text>4-CDP-2-C-methyl-D-erythritol + ATP = 4-CDP-2-C-methyl-D-erythritol 2-phosphate + ADP + H(+)</text>
        <dbReference type="Rhea" id="RHEA:18437"/>
        <dbReference type="ChEBI" id="CHEBI:15378"/>
        <dbReference type="ChEBI" id="CHEBI:30616"/>
        <dbReference type="ChEBI" id="CHEBI:57823"/>
        <dbReference type="ChEBI" id="CHEBI:57919"/>
        <dbReference type="ChEBI" id="CHEBI:456216"/>
        <dbReference type="EC" id="2.7.1.148"/>
    </reaction>
</comment>
<proteinExistence type="inferred from homology"/>
<name>A0A1M4SLM6_9FIRM</name>
<keyword evidence="9" id="KW-0414">Isoprene biosynthesis</keyword>
<comment type="similarity">
    <text evidence="1 9">Belongs to the GHMP kinase family. IspE subfamily.</text>
</comment>
<dbReference type="GO" id="GO:0019288">
    <property type="term" value="P:isopentenyl diphosphate biosynthetic process, methylerythritol 4-phosphate pathway"/>
    <property type="evidence" value="ECO:0007669"/>
    <property type="project" value="UniProtKB-UniRule"/>
</dbReference>
<dbReference type="InterPro" id="IPR013750">
    <property type="entry name" value="GHMP_kinase_C_dom"/>
</dbReference>
<evidence type="ECO:0000256" key="5">
    <source>
        <dbReference type="ARBA" id="ARBA00022741"/>
    </source>
</evidence>
<dbReference type="Gene3D" id="3.30.230.10">
    <property type="match status" value="1"/>
</dbReference>
<keyword evidence="7 9" id="KW-0067">ATP-binding</keyword>
<evidence type="ECO:0000256" key="1">
    <source>
        <dbReference type="ARBA" id="ARBA00009684"/>
    </source>
</evidence>
<protein>
    <recommendedName>
        <fullName evidence="3 9">4-diphosphocytidyl-2-C-methyl-D-erythritol kinase</fullName>
        <shortName evidence="9">CMK</shortName>
        <ecNumber evidence="2 9">2.7.1.148</ecNumber>
    </recommendedName>
    <alternativeName>
        <fullName evidence="8 9">4-(cytidine-5'-diphospho)-2-C-methyl-D-erythritol kinase</fullName>
    </alternativeName>
</protein>
<dbReference type="NCBIfam" id="TIGR00154">
    <property type="entry name" value="ispE"/>
    <property type="match status" value="1"/>
</dbReference>
<feature type="active site" evidence="9">
    <location>
        <position position="134"/>
    </location>
</feature>
<dbReference type="Pfam" id="PF08544">
    <property type="entry name" value="GHMP_kinases_C"/>
    <property type="match status" value="1"/>
</dbReference>
<gene>
    <name evidence="9" type="primary">ispE</name>
    <name evidence="12" type="ORF">SAMN02745218_00159</name>
</gene>
<dbReference type="InterPro" id="IPR004424">
    <property type="entry name" value="IspE"/>
</dbReference>
<dbReference type="UniPathway" id="UPA00056">
    <property type="reaction ID" value="UER00094"/>
</dbReference>
<evidence type="ECO:0000256" key="9">
    <source>
        <dbReference type="HAMAP-Rule" id="MF_00061"/>
    </source>
</evidence>
<dbReference type="GO" id="GO:0050515">
    <property type="term" value="F:4-(cytidine 5'-diphospho)-2-C-methyl-D-erythritol kinase activity"/>
    <property type="evidence" value="ECO:0007669"/>
    <property type="project" value="UniProtKB-UniRule"/>
</dbReference>
<evidence type="ECO:0000259" key="11">
    <source>
        <dbReference type="Pfam" id="PF08544"/>
    </source>
</evidence>
<dbReference type="PANTHER" id="PTHR43527:SF2">
    <property type="entry name" value="4-DIPHOSPHOCYTIDYL-2-C-METHYL-D-ERYTHRITOL KINASE, CHLOROPLASTIC"/>
    <property type="match status" value="1"/>
</dbReference>
<dbReference type="SUPFAM" id="SSF55060">
    <property type="entry name" value="GHMP Kinase, C-terminal domain"/>
    <property type="match status" value="1"/>
</dbReference>
<feature type="binding site" evidence="9">
    <location>
        <begin position="92"/>
        <end position="102"/>
    </location>
    <ligand>
        <name>ATP</name>
        <dbReference type="ChEBI" id="CHEBI:30616"/>
    </ligand>
</feature>
<dbReference type="InterPro" id="IPR036554">
    <property type="entry name" value="GHMP_kinase_C_sf"/>
</dbReference>
<evidence type="ECO:0000256" key="3">
    <source>
        <dbReference type="ARBA" id="ARBA00017473"/>
    </source>
</evidence>
<evidence type="ECO:0000256" key="4">
    <source>
        <dbReference type="ARBA" id="ARBA00022679"/>
    </source>
</evidence>
<dbReference type="EMBL" id="FQUW01000004">
    <property type="protein sequence ID" value="SHE33111.1"/>
    <property type="molecule type" value="Genomic_DNA"/>
</dbReference>
<evidence type="ECO:0000256" key="2">
    <source>
        <dbReference type="ARBA" id="ARBA00012052"/>
    </source>
</evidence>
<keyword evidence="13" id="KW-1185">Reference proteome</keyword>
<accession>A0A1M4SLM6</accession>